<proteinExistence type="predicted"/>
<keyword evidence="2" id="KW-1185">Reference proteome</keyword>
<comment type="caution">
    <text evidence="1">The sequence shown here is derived from an EMBL/GenBank/DDBJ whole genome shotgun (WGS) entry which is preliminary data.</text>
</comment>
<evidence type="ECO:0000313" key="2">
    <source>
        <dbReference type="Proteomes" id="UP001062846"/>
    </source>
</evidence>
<name>A0ACC0L7H1_RHOML</name>
<evidence type="ECO:0000313" key="1">
    <source>
        <dbReference type="EMBL" id="KAI8524322.1"/>
    </source>
</evidence>
<dbReference type="EMBL" id="CM046400">
    <property type="protein sequence ID" value="KAI8524322.1"/>
    <property type="molecule type" value="Genomic_DNA"/>
</dbReference>
<gene>
    <name evidence="1" type="ORF">RHMOL_Rhmol13G0141500</name>
</gene>
<organism evidence="1 2">
    <name type="scientific">Rhododendron molle</name>
    <name type="common">Chinese azalea</name>
    <name type="synonym">Azalea mollis</name>
    <dbReference type="NCBI Taxonomy" id="49168"/>
    <lineage>
        <taxon>Eukaryota</taxon>
        <taxon>Viridiplantae</taxon>
        <taxon>Streptophyta</taxon>
        <taxon>Embryophyta</taxon>
        <taxon>Tracheophyta</taxon>
        <taxon>Spermatophyta</taxon>
        <taxon>Magnoliopsida</taxon>
        <taxon>eudicotyledons</taxon>
        <taxon>Gunneridae</taxon>
        <taxon>Pentapetalae</taxon>
        <taxon>asterids</taxon>
        <taxon>Ericales</taxon>
        <taxon>Ericaceae</taxon>
        <taxon>Ericoideae</taxon>
        <taxon>Rhodoreae</taxon>
        <taxon>Rhododendron</taxon>
    </lineage>
</organism>
<dbReference type="Proteomes" id="UP001062846">
    <property type="component" value="Chromosome 13"/>
</dbReference>
<sequence>MNGEGRRRGGGGGDRRDLRLSKQQKLILTAEEQLESKLGFDLFSEGDRRLG</sequence>
<accession>A0ACC0L7H1</accession>
<reference evidence="1" key="1">
    <citation type="submission" date="2022-02" db="EMBL/GenBank/DDBJ databases">
        <title>Plant Genome Project.</title>
        <authorList>
            <person name="Zhang R.-G."/>
        </authorList>
    </citation>
    <scope>NUCLEOTIDE SEQUENCE</scope>
    <source>
        <strain evidence="1">AT1</strain>
    </source>
</reference>
<protein>
    <submittedName>
        <fullName evidence="1">Uncharacterized protein</fullName>
    </submittedName>
</protein>